<dbReference type="PROSITE" id="PS51257">
    <property type="entry name" value="PROKAR_LIPOPROTEIN"/>
    <property type="match status" value="1"/>
</dbReference>
<evidence type="ECO:0000256" key="1">
    <source>
        <dbReference type="SAM" id="MobiDB-lite"/>
    </source>
</evidence>
<evidence type="ECO:0000256" key="2">
    <source>
        <dbReference type="SAM" id="SignalP"/>
    </source>
</evidence>
<gene>
    <name evidence="3" type="ORF">KEG57_41570</name>
</gene>
<dbReference type="AlphaFoldDB" id="A0A9X3XFH1"/>
<dbReference type="EMBL" id="JAGTJJ010000046">
    <property type="protein sequence ID" value="MDC3987031.1"/>
    <property type="molecule type" value="Genomic_DNA"/>
</dbReference>
<protein>
    <submittedName>
        <fullName evidence="3">Uncharacterized protein</fullName>
    </submittedName>
</protein>
<proteinExistence type="predicted"/>
<reference evidence="3 4" key="1">
    <citation type="submission" date="2021-04" db="EMBL/GenBank/DDBJ databases">
        <title>Genome analysis of Polyangium sp.</title>
        <authorList>
            <person name="Li Y."/>
            <person name="Wang J."/>
        </authorList>
    </citation>
    <scope>NUCLEOTIDE SEQUENCE [LARGE SCALE GENOMIC DNA]</scope>
    <source>
        <strain evidence="3 4">SDU14</strain>
    </source>
</reference>
<dbReference type="Proteomes" id="UP001151081">
    <property type="component" value="Unassembled WGS sequence"/>
</dbReference>
<accession>A0A9X3XFH1</accession>
<feature type="compositionally biased region" description="Pro residues" evidence="1">
    <location>
        <begin position="22"/>
        <end position="36"/>
    </location>
</feature>
<evidence type="ECO:0000313" key="4">
    <source>
        <dbReference type="Proteomes" id="UP001151081"/>
    </source>
</evidence>
<sequence>MARVLASSLALVALSACSGPPLPPPLPTPAEPPPPKETAARPAGPPKLSLLQVDEPSAVALAAGPVAPFAGRFEPVPLPPQMPTIVSVDARNERDVWMVAADGHVLRWDGARVVDRGTPQCFTDSCCGTLVDCAKQPAMCAKQAVENCQPFGPSCALPVTWSSIRFEADDVIVRAIVETGGMRASVVESRLGKKGRWACEQGADDYVYPGSAGRGDGAHAAEISVDGASLRLEGSAVLVNAYGGNLLLLDGRRVPLPNDLGYGPDAQIAARAPDDLWIWVSGDRAWRGNGLSWTPLALGLAAVNDIWFDAKEAAWILGAEVEGKEQLVRWDAEKGGGQRFETPGATSRKGDGKDFWIFGEKALYRWDGAALRRAAPPLLIQHAWRSPSGELWLVGSDPTAKTTQGDEEIRMGAVFRVPGGQKP</sequence>
<keyword evidence="2" id="KW-0732">Signal</keyword>
<feature type="signal peptide" evidence="2">
    <location>
        <begin position="1"/>
        <end position="18"/>
    </location>
</feature>
<organism evidence="3 4">
    <name type="scientific">Polyangium jinanense</name>
    <dbReference type="NCBI Taxonomy" id="2829994"/>
    <lineage>
        <taxon>Bacteria</taxon>
        <taxon>Pseudomonadati</taxon>
        <taxon>Myxococcota</taxon>
        <taxon>Polyangia</taxon>
        <taxon>Polyangiales</taxon>
        <taxon>Polyangiaceae</taxon>
        <taxon>Polyangium</taxon>
    </lineage>
</organism>
<feature type="region of interest" description="Disordered" evidence="1">
    <location>
        <begin position="22"/>
        <end position="49"/>
    </location>
</feature>
<feature type="chain" id="PRO_5040942423" evidence="2">
    <location>
        <begin position="19"/>
        <end position="423"/>
    </location>
</feature>
<evidence type="ECO:0000313" key="3">
    <source>
        <dbReference type="EMBL" id="MDC3987031.1"/>
    </source>
</evidence>
<comment type="caution">
    <text evidence="3">The sequence shown here is derived from an EMBL/GenBank/DDBJ whole genome shotgun (WGS) entry which is preliminary data.</text>
</comment>
<name>A0A9X3XFH1_9BACT</name>
<keyword evidence="4" id="KW-1185">Reference proteome</keyword>
<dbReference type="RefSeq" id="WP_272459540.1">
    <property type="nucleotide sequence ID" value="NZ_JAGTJJ010000046.1"/>
</dbReference>